<dbReference type="CDD" id="cd17352">
    <property type="entry name" value="MFS_MCT_SLC16"/>
    <property type="match status" value="1"/>
</dbReference>
<feature type="transmembrane region" description="Helical" evidence="4">
    <location>
        <begin position="310"/>
        <end position="330"/>
    </location>
</feature>
<keyword evidence="4" id="KW-1133">Transmembrane helix</keyword>
<dbReference type="PROSITE" id="PS50850">
    <property type="entry name" value="MFS"/>
    <property type="match status" value="1"/>
</dbReference>
<dbReference type="VEuPathDB" id="FungiDB:CDV56_101953"/>
<feature type="transmembrane region" description="Helical" evidence="4">
    <location>
        <begin position="150"/>
        <end position="171"/>
    </location>
</feature>
<dbReference type="SUPFAM" id="SSF103473">
    <property type="entry name" value="MFS general substrate transporter"/>
    <property type="match status" value="1"/>
</dbReference>
<feature type="transmembrane region" description="Helical" evidence="4">
    <location>
        <begin position="21"/>
        <end position="43"/>
    </location>
</feature>
<feature type="transmembrane region" description="Helical" evidence="4">
    <location>
        <begin position="281"/>
        <end position="303"/>
    </location>
</feature>
<dbReference type="GO" id="GO:0022857">
    <property type="term" value="F:transmembrane transporter activity"/>
    <property type="evidence" value="ECO:0007669"/>
    <property type="project" value="InterPro"/>
</dbReference>
<dbReference type="Proteomes" id="UP000215305">
    <property type="component" value="Unassembled WGS sequence"/>
</dbReference>
<feature type="transmembrane region" description="Helical" evidence="4">
    <location>
        <begin position="116"/>
        <end position="138"/>
    </location>
</feature>
<proteinExistence type="inferred from homology"/>
<dbReference type="GO" id="GO:0016020">
    <property type="term" value="C:membrane"/>
    <property type="evidence" value="ECO:0007669"/>
    <property type="project" value="UniProtKB-SubCell"/>
</dbReference>
<sequence length="431" mass="46176">MASERQIDMADEKPPSEYTPRANLTILGSFTGLFCTVGFLNSFGIFEEYYAKNQLADKSESTIAWLGALSIFFVFSASVVSGPLLDAFGPKLLLYVGSFGTVFSIMMTSLCKELCQFILAQGILLGVSLALLVCPMLALVGQYIKVKRGAAMGIVIAGSSLGGVIWPIVINELLKKPNIRFEWTMRIVGFIMIPLLAISCLCCRPPKTQPTTKPLSERPDGNETVIPEQEPVNTPKTEFSILREPKMQVTCLAFFITYFGMFSPFFYTTSYAVAQGFSADLSFYTISIINGASFFGRIVPGILADRYGRFNCCILATLLSGVIALCWTAATSVAGLVVWSAAYGFSSGAILSLQQACAAQIATPKNLGLSIGAVMASTSLSAMSGIPISGELAGKYGYLSLSIYSGVSLLAGTLLLAVARLMQNRDLLASV</sequence>
<keyword evidence="4" id="KW-0472">Membrane</keyword>
<keyword evidence="7" id="KW-1185">Reference proteome</keyword>
<dbReference type="InterPro" id="IPR011701">
    <property type="entry name" value="MFS"/>
</dbReference>
<dbReference type="RefSeq" id="XP_026609689.1">
    <property type="nucleotide sequence ID" value="XM_026755572.1"/>
</dbReference>
<evidence type="ECO:0000256" key="2">
    <source>
        <dbReference type="ARBA" id="ARBA00006727"/>
    </source>
</evidence>
<dbReference type="PANTHER" id="PTHR11360:SF250">
    <property type="entry name" value="MFS-TYPE TRANSPORTER AFUA_1G00970"/>
    <property type="match status" value="1"/>
</dbReference>
<dbReference type="InterPro" id="IPR020846">
    <property type="entry name" value="MFS_dom"/>
</dbReference>
<dbReference type="AlphaFoldDB" id="A0A397G5A5"/>
<feature type="transmembrane region" description="Helical" evidence="4">
    <location>
        <begin position="183"/>
        <end position="203"/>
    </location>
</feature>
<evidence type="ECO:0000313" key="6">
    <source>
        <dbReference type="EMBL" id="RHZ43330.1"/>
    </source>
</evidence>
<feature type="transmembrane region" description="Helical" evidence="4">
    <location>
        <begin position="249"/>
        <end position="269"/>
    </location>
</feature>
<evidence type="ECO:0000256" key="4">
    <source>
        <dbReference type="SAM" id="Phobius"/>
    </source>
</evidence>
<feature type="transmembrane region" description="Helical" evidence="4">
    <location>
        <begin position="92"/>
        <end position="110"/>
    </location>
</feature>
<feature type="domain" description="Major facilitator superfamily (MFS) profile" evidence="5">
    <location>
        <begin position="21"/>
        <end position="423"/>
    </location>
</feature>
<organism evidence="6 7">
    <name type="scientific">Aspergillus thermomutatus</name>
    <name type="common">Neosartorya pseudofischeri</name>
    <dbReference type="NCBI Taxonomy" id="41047"/>
    <lineage>
        <taxon>Eukaryota</taxon>
        <taxon>Fungi</taxon>
        <taxon>Dikarya</taxon>
        <taxon>Ascomycota</taxon>
        <taxon>Pezizomycotina</taxon>
        <taxon>Eurotiomycetes</taxon>
        <taxon>Eurotiomycetidae</taxon>
        <taxon>Eurotiales</taxon>
        <taxon>Aspergillaceae</taxon>
        <taxon>Aspergillus</taxon>
        <taxon>Aspergillus subgen. Fumigati</taxon>
    </lineage>
</organism>
<feature type="transmembrane region" description="Helical" evidence="4">
    <location>
        <begin position="398"/>
        <end position="419"/>
    </location>
</feature>
<gene>
    <name evidence="6" type="ORF">CDV56_101953</name>
</gene>
<feature type="transmembrane region" description="Helical" evidence="4">
    <location>
        <begin position="63"/>
        <end position="85"/>
    </location>
</feature>
<evidence type="ECO:0000259" key="5">
    <source>
        <dbReference type="PROSITE" id="PS50850"/>
    </source>
</evidence>
<evidence type="ECO:0000256" key="1">
    <source>
        <dbReference type="ARBA" id="ARBA00004141"/>
    </source>
</evidence>
<name>A0A397G5A5_ASPTH</name>
<feature type="transmembrane region" description="Helical" evidence="4">
    <location>
        <begin position="366"/>
        <end position="386"/>
    </location>
</feature>
<keyword evidence="4" id="KW-0812">Transmembrane</keyword>
<comment type="similarity">
    <text evidence="2">Belongs to the major facilitator superfamily. Monocarboxylate porter (TC 2.A.1.13) family.</text>
</comment>
<feature type="region of interest" description="Disordered" evidence="3">
    <location>
        <begin position="208"/>
        <end position="229"/>
    </location>
</feature>
<accession>A0A397G5A5</accession>
<dbReference type="GeneID" id="38123927"/>
<dbReference type="InterPro" id="IPR036259">
    <property type="entry name" value="MFS_trans_sf"/>
</dbReference>
<dbReference type="Gene3D" id="1.20.1250.20">
    <property type="entry name" value="MFS general substrate transporter like domains"/>
    <property type="match status" value="1"/>
</dbReference>
<dbReference type="PANTHER" id="PTHR11360">
    <property type="entry name" value="MONOCARBOXYLATE TRANSPORTER"/>
    <property type="match status" value="1"/>
</dbReference>
<comment type="subcellular location">
    <subcellularLocation>
        <location evidence="1">Membrane</location>
        <topology evidence="1">Multi-pass membrane protein</topology>
    </subcellularLocation>
</comment>
<protein>
    <recommendedName>
        <fullName evidence="5">Major facilitator superfamily (MFS) profile domain-containing protein</fullName>
    </recommendedName>
</protein>
<dbReference type="InterPro" id="IPR050327">
    <property type="entry name" value="Proton-linked_MCT"/>
</dbReference>
<dbReference type="Pfam" id="PF07690">
    <property type="entry name" value="MFS_1"/>
    <property type="match status" value="1"/>
</dbReference>
<comment type="caution">
    <text evidence="6">The sequence shown here is derived from an EMBL/GenBank/DDBJ whole genome shotgun (WGS) entry which is preliminary data.</text>
</comment>
<feature type="transmembrane region" description="Helical" evidence="4">
    <location>
        <begin position="336"/>
        <end position="354"/>
    </location>
</feature>
<evidence type="ECO:0000256" key="3">
    <source>
        <dbReference type="SAM" id="MobiDB-lite"/>
    </source>
</evidence>
<dbReference type="EMBL" id="NKHU02000444">
    <property type="protein sequence ID" value="RHZ43330.1"/>
    <property type="molecule type" value="Genomic_DNA"/>
</dbReference>
<dbReference type="OrthoDB" id="6499973at2759"/>
<evidence type="ECO:0000313" key="7">
    <source>
        <dbReference type="Proteomes" id="UP000215305"/>
    </source>
</evidence>
<reference evidence="6" key="1">
    <citation type="submission" date="2018-08" db="EMBL/GenBank/DDBJ databases">
        <title>Draft genome sequence of azole-resistant Aspergillus thermomutatus (Neosartorya pseudofischeri) strain HMR AF 39, isolated from a human nasal aspirate.</title>
        <authorList>
            <person name="Parent-Michaud M."/>
            <person name="Dufresne P.J."/>
            <person name="Fournier E."/>
            <person name="Martineau C."/>
            <person name="Moreira S."/>
            <person name="Perkins V."/>
            <person name="De Repentigny L."/>
            <person name="Dufresne S.F."/>
        </authorList>
    </citation>
    <scope>NUCLEOTIDE SEQUENCE [LARGE SCALE GENOMIC DNA]</scope>
    <source>
        <strain evidence="6">HMR AF 39</strain>
    </source>
</reference>